<dbReference type="PROSITE" id="PS51071">
    <property type="entry name" value="HTH_RPIR"/>
    <property type="match status" value="1"/>
</dbReference>
<dbReference type="GO" id="GO:0097367">
    <property type="term" value="F:carbohydrate derivative binding"/>
    <property type="evidence" value="ECO:0007669"/>
    <property type="project" value="InterPro"/>
</dbReference>
<dbReference type="InterPro" id="IPR009057">
    <property type="entry name" value="Homeodomain-like_sf"/>
</dbReference>
<dbReference type="Gene3D" id="3.40.50.10490">
    <property type="entry name" value="Glucose-6-phosphate isomerase like protein, domain 1"/>
    <property type="match status" value="1"/>
</dbReference>
<dbReference type="InterPro" id="IPR036388">
    <property type="entry name" value="WH-like_DNA-bd_sf"/>
</dbReference>
<dbReference type="OrthoDB" id="8960173at2"/>
<dbReference type="InterPro" id="IPR001347">
    <property type="entry name" value="SIS_dom"/>
</dbReference>
<dbReference type="Gene3D" id="1.10.10.10">
    <property type="entry name" value="Winged helix-like DNA-binding domain superfamily/Winged helix DNA-binding domain"/>
    <property type="match status" value="1"/>
</dbReference>
<dbReference type="PANTHER" id="PTHR30514">
    <property type="entry name" value="GLUCOKINASE"/>
    <property type="match status" value="1"/>
</dbReference>
<proteinExistence type="predicted"/>
<evidence type="ECO:0000313" key="3">
    <source>
        <dbReference type="EMBL" id="VVE37592.1"/>
    </source>
</evidence>
<accession>A0A5E4XNH8</accession>
<name>A0A5E4XNH8_9BURK</name>
<dbReference type="GO" id="GO:0006096">
    <property type="term" value="P:glycolytic process"/>
    <property type="evidence" value="ECO:0007669"/>
    <property type="project" value="UniProtKB-KW"/>
</dbReference>
<evidence type="ECO:0000259" key="2">
    <source>
        <dbReference type="PROSITE" id="PS51071"/>
    </source>
</evidence>
<dbReference type="AlphaFoldDB" id="A0A5E4XNH8"/>
<dbReference type="Proteomes" id="UP000366945">
    <property type="component" value="Unassembled WGS sequence"/>
</dbReference>
<evidence type="ECO:0000256" key="1">
    <source>
        <dbReference type="ARBA" id="ARBA00023152"/>
    </source>
</evidence>
<dbReference type="InterPro" id="IPR000281">
    <property type="entry name" value="HTH_RpiR"/>
</dbReference>
<dbReference type="GO" id="GO:0003677">
    <property type="term" value="F:DNA binding"/>
    <property type="evidence" value="ECO:0007669"/>
    <property type="project" value="UniProtKB-KW"/>
</dbReference>
<feature type="domain" description="HTH rpiR-type" evidence="2">
    <location>
        <begin position="7"/>
        <end position="83"/>
    </location>
</feature>
<evidence type="ECO:0000313" key="4">
    <source>
        <dbReference type="Proteomes" id="UP000366945"/>
    </source>
</evidence>
<reference evidence="3 4" key="1">
    <citation type="submission" date="2019-08" db="EMBL/GenBank/DDBJ databases">
        <authorList>
            <person name="Peeters C."/>
        </authorList>
    </citation>
    <scope>NUCLEOTIDE SEQUENCE [LARGE SCALE GENOMIC DNA]</scope>
    <source>
        <strain evidence="3 4">LMG 31114</strain>
    </source>
</reference>
<organism evidence="3 4">
    <name type="scientific">Pandoraea pneumonica</name>
    <dbReference type="NCBI Taxonomy" id="2508299"/>
    <lineage>
        <taxon>Bacteria</taxon>
        <taxon>Pseudomonadati</taxon>
        <taxon>Pseudomonadota</taxon>
        <taxon>Betaproteobacteria</taxon>
        <taxon>Burkholderiales</taxon>
        <taxon>Burkholderiaceae</taxon>
        <taxon>Pandoraea</taxon>
    </lineage>
</organism>
<dbReference type="Pfam" id="PF01418">
    <property type="entry name" value="HTH_6"/>
    <property type="match status" value="1"/>
</dbReference>
<dbReference type="PANTHER" id="PTHR30514:SF18">
    <property type="entry name" value="RPIR-FAMILY TRANSCRIPTIONAL REGULATOR"/>
    <property type="match status" value="1"/>
</dbReference>
<gene>
    <name evidence="3" type="ORF">PPN31114_03986</name>
</gene>
<protein>
    <submittedName>
        <fullName evidence="3">DNA-binding protein</fullName>
    </submittedName>
</protein>
<dbReference type="InterPro" id="IPR046348">
    <property type="entry name" value="SIS_dom_sf"/>
</dbReference>
<dbReference type="InterPro" id="IPR047640">
    <property type="entry name" value="RpiR-like"/>
</dbReference>
<dbReference type="GO" id="GO:0003700">
    <property type="term" value="F:DNA-binding transcription factor activity"/>
    <property type="evidence" value="ECO:0007669"/>
    <property type="project" value="InterPro"/>
</dbReference>
<keyword evidence="3" id="KW-0238">DNA-binding</keyword>
<keyword evidence="1" id="KW-0324">Glycolysis</keyword>
<dbReference type="Pfam" id="PF01380">
    <property type="entry name" value="SIS"/>
    <property type="match status" value="1"/>
</dbReference>
<sequence>MASHVKKSFVGRIREQLDQLSPSERRLAEFALDLPGDLAGYTASELATLAQVSNATVTRFVRRLGYASFDDARKHVRSEQRAGSPLAMAATTPVTEAVADDFVGAHRQQSLANIDATYRRLSSNEISQIAEAILAARKVWVVGFRSSHPLAMYFRWQLLQIVPSAQVIPGAGETLGEHLAGISADDVVIVFALRRRIRPMPAIVAQLAKACPNLVYITERNVLAKASAKTPAKWSLQCDVQGPGVLDNHTAVIGLCHLIVMQVMTLAGNPGRRQLGLVEAFHDALDEI</sequence>
<dbReference type="EMBL" id="CABPSK010000004">
    <property type="protein sequence ID" value="VVE37592.1"/>
    <property type="molecule type" value="Genomic_DNA"/>
</dbReference>
<keyword evidence="4" id="KW-1185">Reference proteome</keyword>
<dbReference type="SUPFAM" id="SSF53697">
    <property type="entry name" value="SIS domain"/>
    <property type="match status" value="1"/>
</dbReference>
<dbReference type="SUPFAM" id="SSF46689">
    <property type="entry name" value="Homeodomain-like"/>
    <property type="match status" value="1"/>
</dbReference>